<evidence type="ECO:0000313" key="1">
    <source>
        <dbReference type="EMBL" id="CAG8763892.1"/>
    </source>
</evidence>
<dbReference type="EMBL" id="CAJVPU010052767">
    <property type="protein sequence ID" value="CAG8763892.1"/>
    <property type="molecule type" value="Genomic_DNA"/>
</dbReference>
<organism evidence="1 2">
    <name type="scientific">Dentiscutata heterogama</name>
    <dbReference type="NCBI Taxonomy" id="1316150"/>
    <lineage>
        <taxon>Eukaryota</taxon>
        <taxon>Fungi</taxon>
        <taxon>Fungi incertae sedis</taxon>
        <taxon>Mucoromycota</taxon>
        <taxon>Glomeromycotina</taxon>
        <taxon>Glomeromycetes</taxon>
        <taxon>Diversisporales</taxon>
        <taxon>Gigasporaceae</taxon>
        <taxon>Dentiscutata</taxon>
    </lineage>
</organism>
<keyword evidence="2" id="KW-1185">Reference proteome</keyword>
<proteinExistence type="predicted"/>
<feature type="non-terminal residue" evidence="1">
    <location>
        <position position="183"/>
    </location>
</feature>
<comment type="caution">
    <text evidence="1">The sequence shown here is derived from an EMBL/GenBank/DDBJ whole genome shotgun (WGS) entry which is preliminary data.</text>
</comment>
<protein>
    <submittedName>
        <fullName evidence="1">11500_t:CDS:1</fullName>
    </submittedName>
</protein>
<gene>
    <name evidence="1" type="ORF">DHETER_LOCUS15442</name>
</gene>
<accession>A0ACA9QS33</accession>
<sequence length="183" mass="21345">FIRDNVPFLRAKTKRLLKNKENLFDKINKIIKERRIEIENTPLDQSLRHDFLTSHMTANTPRDINIIKHSKDVDILRPMNDEEIFANIFEAIITGTESTANTVCFIIYYLEHNPEVKKRLRQEFDKVFGTYLTKPVTYKDLEELQYCEAVIKEVNRHCPQSSIIGRVNSESDKVGGYESPKGT</sequence>
<reference evidence="1" key="1">
    <citation type="submission" date="2021-06" db="EMBL/GenBank/DDBJ databases">
        <authorList>
            <person name="Kallberg Y."/>
            <person name="Tangrot J."/>
            <person name="Rosling A."/>
        </authorList>
    </citation>
    <scope>NUCLEOTIDE SEQUENCE</scope>
    <source>
        <strain evidence="1">IL203A</strain>
    </source>
</reference>
<dbReference type="Proteomes" id="UP000789702">
    <property type="component" value="Unassembled WGS sequence"/>
</dbReference>
<evidence type="ECO:0000313" key="2">
    <source>
        <dbReference type="Proteomes" id="UP000789702"/>
    </source>
</evidence>
<name>A0ACA9QS33_9GLOM</name>
<feature type="non-terminal residue" evidence="1">
    <location>
        <position position="1"/>
    </location>
</feature>